<dbReference type="Gene3D" id="1.20.1270.70">
    <property type="entry name" value="Designed single chain three-helix bundle"/>
    <property type="match status" value="1"/>
</dbReference>
<dbReference type="EMBL" id="WNVG01000172">
    <property type="protein sequence ID" value="MDZ5034042.1"/>
    <property type="molecule type" value="Genomic_DNA"/>
</dbReference>
<dbReference type="InterPro" id="IPR008965">
    <property type="entry name" value="CBM2/CBM3_carb-bd_dom_sf"/>
</dbReference>
<evidence type="ECO:0000259" key="2">
    <source>
        <dbReference type="Pfam" id="PF00963"/>
    </source>
</evidence>
<gene>
    <name evidence="3" type="ORF">GNF81_14995</name>
</gene>
<dbReference type="GO" id="GO:0000272">
    <property type="term" value="P:polysaccharide catabolic process"/>
    <property type="evidence" value="ECO:0007669"/>
    <property type="project" value="InterPro"/>
</dbReference>
<sequence>ADNMYAMQFDVAYDKEKVDFANATSVDNSKYIVSAKDNNGTITVVVATKGVAIENDKDIVNLEFTAKAAGENIAFNITYGEISDEEGKIIDMADEATTVTIIEGTVDPEPEVDKTALKIAIDYADEIVANGGLEGVVPAVVKEFNESLAQAKEVYGNDDVTEVEVDAAFKRLVNSIWMLEFKQGNKEALQVLADSVKALVEKEYTSDSWANLQRALGEAEKVIADENAMQEEVDEALNNLKTAIDALVKKNINKTALQSLVNKVEGLNKDKYIKSTWDKFEKALKDAEKVLANEDATQEEVDAAYNNLLKSYL</sequence>
<evidence type="ECO:0000313" key="3">
    <source>
        <dbReference type="EMBL" id="MDZ5034042.1"/>
    </source>
</evidence>
<comment type="caution">
    <text evidence="3">The sequence shown here is derived from an EMBL/GenBank/DDBJ whole genome shotgun (WGS) entry which is preliminary data.</text>
</comment>
<dbReference type="Pfam" id="PF07554">
    <property type="entry name" value="FIVAR"/>
    <property type="match status" value="3"/>
</dbReference>
<dbReference type="Proteomes" id="UP001289066">
    <property type="component" value="Unassembled WGS sequence"/>
</dbReference>
<feature type="coiled-coil region" evidence="1">
    <location>
        <begin position="219"/>
        <end position="250"/>
    </location>
</feature>
<keyword evidence="1" id="KW-0175">Coiled coil</keyword>
<dbReference type="AlphaFoldDB" id="A0AAW9J3H5"/>
<dbReference type="InterPro" id="IPR002102">
    <property type="entry name" value="Cohesin_dom"/>
</dbReference>
<evidence type="ECO:0000256" key="1">
    <source>
        <dbReference type="SAM" id="Coils"/>
    </source>
</evidence>
<dbReference type="CDD" id="cd08547">
    <property type="entry name" value="Type_II_cohesin"/>
    <property type="match status" value="1"/>
</dbReference>
<feature type="non-terminal residue" evidence="3">
    <location>
        <position position="313"/>
    </location>
</feature>
<organism evidence="3 4">
    <name type="scientific">Clostridium perfringens</name>
    <dbReference type="NCBI Taxonomy" id="1502"/>
    <lineage>
        <taxon>Bacteria</taxon>
        <taxon>Bacillati</taxon>
        <taxon>Bacillota</taxon>
        <taxon>Clostridia</taxon>
        <taxon>Eubacteriales</taxon>
        <taxon>Clostridiaceae</taxon>
        <taxon>Clostridium</taxon>
    </lineage>
</organism>
<dbReference type="Pfam" id="PF00963">
    <property type="entry name" value="Cohesin"/>
    <property type="match status" value="1"/>
</dbReference>
<dbReference type="SUPFAM" id="SSF49384">
    <property type="entry name" value="Carbohydrate-binding domain"/>
    <property type="match status" value="1"/>
</dbReference>
<feature type="non-terminal residue" evidence="3">
    <location>
        <position position="1"/>
    </location>
</feature>
<accession>A0AAW9J3H5</accession>
<name>A0AAW9J3H5_CLOPF</name>
<dbReference type="Gene3D" id="1.20.1270.90">
    <property type="entry name" value="AF1782-like"/>
    <property type="match status" value="2"/>
</dbReference>
<dbReference type="Gene3D" id="2.60.40.680">
    <property type="match status" value="1"/>
</dbReference>
<dbReference type="GO" id="GO:0030246">
    <property type="term" value="F:carbohydrate binding"/>
    <property type="evidence" value="ECO:0007669"/>
    <property type="project" value="InterPro"/>
</dbReference>
<reference evidence="3" key="1">
    <citation type="submission" date="2019-11" db="EMBL/GenBank/DDBJ databases">
        <title>Characterization of Clostridium perfringens isolates from swine manure treated agricultural soils.</title>
        <authorList>
            <person name="Wushke S.T."/>
        </authorList>
    </citation>
    <scope>NUCLEOTIDE SEQUENCE</scope>
    <source>
        <strain evidence="3">X15</strain>
    </source>
</reference>
<feature type="domain" description="Cohesin" evidence="2">
    <location>
        <begin position="3"/>
        <end position="96"/>
    </location>
</feature>
<evidence type="ECO:0000313" key="4">
    <source>
        <dbReference type="Proteomes" id="UP001289066"/>
    </source>
</evidence>
<proteinExistence type="predicted"/>
<protein>
    <recommendedName>
        <fullName evidence="2">Cohesin domain-containing protein</fullName>
    </recommendedName>
</protein>